<protein>
    <submittedName>
        <fullName evidence="2">Uncharacterized protein</fullName>
    </submittedName>
</protein>
<evidence type="ECO:0000256" key="1">
    <source>
        <dbReference type="SAM" id="SignalP"/>
    </source>
</evidence>
<keyword evidence="3" id="KW-1185">Reference proteome</keyword>
<dbReference type="SUPFAM" id="SSF50998">
    <property type="entry name" value="Quinoprotein alcohol dehydrogenase-like"/>
    <property type="match status" value="2"/>
</dbReference>
<dbReference type="Gene3D" id="2.130.10.10">
    <property type="entry name" value="YVTN repeat-like/Quinoprotein amine dehydrogenase"/>
    <property type="match status" value="1"/>
</dbReference>
<dbReference type="EMBL" id="FQUY01000053">
    <property type="protein sequence ID" value="SHF65811.1"/>
    <property type="molecule type" value="Genomic_DNA"/>
</dbReference>
<feature type="chain" id="PRO_5012183447" evidence="1">
    <location>
        <begin position="24"/>
        <end position="719"/>
    </location>
</feature>
<dbReference type="RefSeq" id="WP_073240309.1">
    <property type="nucleotide sequence ID" value="NZ_FQUY01000053.1"/>
</dbReference>
<evidence type="ECO:0000313" key="3">
    <source>
        <dbReference type="Proteomes" id="UP000184148"/>
    </source>
</evidence>
<dbReference type="InterPro" id="IPR011047">
    <property type="entry name" value="Quinoprotein_ADH-like_sf"/>
</dbReference>
<accession>A0A1M5DFZ9</accession>
<reference evidence="3" key="1">
    <citation type="submission" date="2016-11" db="EMBL/GenBank/DDBJ databases">
        <authorList>
            <person name="Varghese N."/>
            <person name="Submissions S."/>
        </authorList>
    </citation>
    <scope>NUCLEOTIDE SEQUENCE [LARGE SCALE GENOMIC DNA]</scope>
    <source>
        <strain evidence="3">DSM 12395</strain>
    </source>
</reference>
<evidence type="ECO:0000313" key="2">
    <source>
        <dbReference type="EMBL" id="SHF65811.1"/>
    </source>
</evidence>
<dbReference type="OrthoDB" id="1788793at2"/>
<name>A0A1M5DFZ9_9FIRM</name>
<dbReference type="InterPro" id="IPR015943">
    <property type="entry name" value="WD40/YVTN_repeat-like_dom_sf"/>
</dbReference>
<dbReference type="AlphaFoldDB" id="A0A1M5DFZ9"/>
<sequence length="719" mass="78813">MRKAKIWLLVMLLLFSLCSAAYAEVTTFGFNDQRTRVTEGTEPVLWPAWKDDSGTSYSQPLILKGWGQFEGQTLVVAVTGNQLRGYVCKEPTGKIDESGFQQNNPLWSIPLKGSKETKSHPTLVKKEDGRRYVYIGTDKDNTTGTGHIHIVDITDFAKAEEVYKFWDQWSSDIVSAPLVLNWRGHEVVVYTAGNTAEVHLATDPMDKTKANNIRIKVADSGRTSSSPAPVFNGQGFVVGLDRGPNGKGEFQIYRLDDILQEVNGKVELKSPVAYKTVTTHSSIVASFSVDGDWLYFGDQWSRVYGYNVKNMEGWINSDNYGTFSNRSPAITGHTVYFPAVGMPGQKGKLLSVDRNTHKTNWAVQFDSRAQTAPMVWLVPGIGARVLEGTGQGWLASIDPYTGAKASAVPAVQTSGGSSYGTGISGELSGSENWVVVTTEKGVKAWYAQPLDIEVVSLDPGCPKNAQGYIVKPGEKYQATAKIRANKLIIPGLPVPAGAFNELGTAAYKAVLKDQNGNELPRLSQINAQLNDDQYLVFNNQGEEITVTFEWTGAEKGTQHIAVGANLDYPTASPQLKNLYPETTLENNLKRVPIVINGYDAMAKIYPLKTEYVIFDPTVLVENTIITGRNDENPGTIPVKLTVTGAGGTKTYNLNIGPKDYEKFPYNFTAGPGTYRIRAEAWPPNGEWTDIKPENNVHEVTITVKRGNVPKGDRGIHVSL</sequence>
<proteinExistence type="predicted"/>
<organism evidence="2 3">
    <name type="scientific">Desulforamulus putei DSM 12395</name>
    <dbReference type="NCBI Taxonomy" id="1121429"/>
    <lineage>
        <taxon>Bacteria</taxon>
        <taxon>Bacillati</taxon>
        <taxon>Bacillota</taxon>
        <taxon>Clostridia</taxon>
        <taxon>Eubacteriales</taxon>
        <taxon>Peptococcaceae</taxon>
        <taxon>Desulforamulus</taxon>
    </lineage>
</organism>
<dbReference type="Proteomes" id="UP000184148">
    <property type="component" value="Unassembled WGS sequence"/>
</dbReference>
<feature type="signal peptide" evidence="1">
    <location>
        <begin position="1"/>
        <end position="23"/>
    </location>
</feature>
<keyword evidence="1" id="KW-0732">Signal</keyword>
<dbReference type="STRING" id="1121429.SAMN02745133_03186"/>
<gene>
    <name evidence="2" type="ORF">SAMN02745133_03186</name>
</gene>